<dbReference type="EMBL" id="ML975178">
    <property type="protein sequence ID" value="KAF1808859.1"/>
    <property type="molecule type" value="Genomic_DNA"/>
</dbReference>
<reference evidence="4" key="2">
    <citation type="submission" date="2020-04" db="EMBL/GenBank/DDBJ databases">
        <authorList>
            <consortium name="NCBI Genome Project"/>
        </authorList>
    </citation>
    <scope>NUCLEOTIDE SEQUENCE</scope>
    <source>
        <strain evidence="4">CBS 781.70</strain>
    </source>
</reference>
<keyword evidence="1" id="KW-0732">Signal</keyword>
<keyword evidence="3" id="KW-1185">Reference proteome</keyword>
<dbReference type="Proteomes" id="UP000504638">
    <property type="component" value="Unplaced"/>
</dbReference>
<evidence type="ECO:0000313" key="3">
    <source>
        <dbReference type="Proteomes" id="UP000504638"/>
    </source>
</evidence>
<dbReference type="AlphaFoldDB" id="A0A6G1FT57"/>
<accession>A0A6G1FT57</accession>
<evidence type="ECO:0000313" key="4">
    <source>
        <dbReference type="RefSeq" id="XP_033530490.1"/>
    </source>
</evidence>
<reference evidence="4" key="3">
    <citation type="submission" date="2025-04" db="UniProtKB">
        <authorList>
            <consortium name="RefSeq"/>
        </authorList>
    </citation>
    <scope>IDENTIFICATION</scope>
    <source>
        <strain evidence="4">CBS 781.70</strain>
    </source>
</reference>
<evidence type="ECO:0000313" key="2">
    <source>
        <dbReference type="EMBL" id="KAF1808859.1"/>
    </source>
</evidence>
<gene>
    <name evidence="2 4" type="ORF">P152DRAFT_476957</name>
</gene>
<dbReference type="RefSeq" id="XP_033530490.1">
    <property type="nucleotide sequence ID" value="XM_033681551.1"/>
</dbReference>
<reference evidence="2 4" key="1">
    <citation type="submission" date="2020-01" db="EMBL/GenBank/DDBJ databases">
        <authorList>
            <consortium name="DOE Joint Genome Institute"/>
            <person name="Haridas S."/>
            <person name="Albert R."/>
            <person name="Binder M."/>
            <person name="Bloem J."/>
            <person name="Labutti K."/>
            <person name="Salamov A."/>
            <person name="Andreopoulos B."/>
            <person name="Baker S.E."/>
            <person name="Barry K."/>
            <person name="Bills G."/>
            <person name="Bluhm B.H."/>
            <person name="Cannon C."/>
            <person name="Castanera R."/>
            <person name="Culley D.E."/>
            <person name="Daum C."/>
            <person name="Ezra D."/>
            <person name="Gonzalez J.B."/>
            <person name="Henrissat B."/>
            <person name="Kuo A."/>
            <person name="Liang C."/>
            <person name="Lipzen A."/>
            <person name="Lutzoni F."/>
            <person name="Magnuson J."/>
            <person name="Mondo S."/>
            <person name="Nolan M."/>
            <person name="Ohm R."/>
            <person name="Pangilinan J."/>
            <person name="Park H.-J."/>
            <person name="Ramirez L."/>
            <person name="Alfaro M."/>
            <person name="Sun H."/>
            <person name="Tritt A."/>
            <person name="Yoshinaga Y."/>
            <person name="Zwiers L.-H."/>
            <person name="Turgeon B.G."/>
            <person name="Goodwin S.B."/>
            <person name="Spatafora J.W."/>
            <person name="Crous P.W."/>
            <person name="Grigoriev I.V."/>
        </authorList>
    </citation>
    <scope>NUCLEOTIDE SEQUENCE</scope>
    <source>
        <strain evidence="2 4">CBS 781.70</strain>
    </source>
</reference>
<protein>
    <submittedName>
        <fullName evidence="2 4">Uncharacterized protein</fullName>
    </submittedName>
</protein>
<organism evidence="2">
    <name type="scientific">Eremomyces bilateralis CBS 781.70</name>
    <dbReference type="NCBI Taxonomy" id="1392243"/>
    <lineage>
        <taxon>Eukaryota</taxon>
        <taxon>Fungi</taxon>
        <taxon>Dikarya</taxon>
        <taxon>Ascomycota</taxon>
        <taxon>Pezizomycotina</taxon>
        <taxon>Dothideomycetes</taxon>
        <taxon>Dothideomycetes incertae sedis</taxon>
        <taxon>Eremomycetales</taxon>
        <taxon>Eremomycetaceae</taxon>
        <taxon>Eremomyces</taxon>
    </lineage>
</organism>
<dbReference type="OrthoDB" id="5414598at2759"/>
<feature type="chain" id="PRO_5044631565" evidence="1">
    <location>
        <begin position="19"/>
        <end position="572"/>
    </location>
</feature>
<proteinExistence type="predicted"/>
<sequence length="572" mass="64067">MRFTWATAGLALNAAVHASPLRLAELPTTTCKFDARKPETWKDSGAAIYVDEWLNDNGSNKWLYKMDMEQTGGSSAVECSGTSGQACPVPEGSDCPNYNPTEFFYVRTIASRVNEAFRYARDKLLSNTLATTLSISTIVEDFKLPEPDPAELTKLLRSLGAASSMSDKIIKQAKVLGPVADFLGFLGGIIQIAAIHSPAPEVRDYAKFQTEMESYLSKIFTSTEKLLHETIVAIFGEGAGDEENDPQKIKDVLKFMSSKGRTDIDYNSKQPVAELLKGGAMMVPVQQSEIGKSIDEAIEILQHGIIGRYLTSLRVYVEYFEPYHKTEDKDIPKCGSKGAYDIDGKCYILRRIESGKKGNDRRPKFEDKYLDAMEKYGIDIQKFVANVVQCNNGELEEDHVEFDGDYPKCFFGMPVAIYADNYRDWDRPSSITDKTCHAQYRNFKDLPDWLTGNAESTCNRVSTPEVVDCTIHAPAAGDPWTEAALDRRRVHIKTEGIDAAEFKEYYYDGRQCVGISNRQYYPEKDGSGYILDGNAAKGIPGWRTWHNCMVDRLQNWADKRGCKLDSAYTELA</sequence>
<feature type="signal peptide" evidence="1">
    <location>
        <begin position="1"/>
        <end position="18"/>
    </location>
</feature>
<dbReference type="GeneID" id="54422121"/>
<evidence type="ECO:0000256" key="1">
    <source>
        <dbReference type="SAM" id="SignalP"/>
    </source>
</evidence>
<name>A0A6G1FT57_9PEZI</name>